<evidence type="ECO:0000313" key="2">
    <source>
        <dbReference type="EMBL" id="OIQ96161.1"/>
    </source>
</evidence>
<dbReference type="GO" id="GO:0016491">
    <property type="term" value="F:oxidoreductase activity"/>
    <property type="evidence" value="ECO:0007669"/>
    <property type="project" value="UniProtKB-KW"/>
</dbReference>
<name>A0A1J5RK65_9ZZZZ</name>
<dbReference type="SMART" id="SM01008">
    <property type="entry name" value="Ald_Xan_dh_C"/>
    <property type="match status" value="1"/>
</dbReference>
<keyword evidence="2" id="KW-0560">Oxidoreductase</keyword>
<dbReference type="Gene3D" id="3.30.365.10">
    <property type="entry name" value="Aldehyde oxidase/xanthine dehydrogenase, molybdopterin binding domain"/>
    <property type="match status" value="4"/>
</dbReference>
<feature type="domain" description="Aldehyde oxidase/xanthine dehydrogenase a/b hammerhead" evidence="1">
    <location>
        <begin position="180"/>
        <end position="260"/>
    </location>
</feature>
<accession>A0A1J5RK65</accession>
<dbReference type="PANTHER" id="PTHR47495">
    <property type="entry name" value="ALDEHYDE DEHYDROGENASE"/>
    <property type="match status" value="1"/>
</dbReference>
<dbReference type="SUPFAM" id="SSF56003">
    <property type="entry name" value="Molybdenum cofactor-binding domain"/>
    <property type="match status" value="2"/>
</dbReference>
<dbReference type="EC" id="1.17.2.1" evidence="2"/>
<proteinExistence type="predicted"/>
<gene>
    <name evidence="2" type="primary">nicB_2</name>
    <name evidence="2" type="ORF">GALL_217900</name>
</gene>
<dbReference type="AlphaFoldDB" id="A0A1J5RK65"/>
<protein>
    <submittedName>
        <fullName evidence="2">Nicotinate dehydrogenase subunit B</fullName>
        <ecNumber evidence="2">1.17.2.1</ecNumber>
    </submittedName>
</protein>
<dbReference type="Gene3D" id="3.90.1170.50">
    <property type="entry name" value="Aldehyde oxidase/xanthine dehydrogenase, a/b hammerhead"/>
    <property type="match status" value="1"/>
</dbReference>
<dbReference type="InterPro" id="IPR046867">
    <property type="entry name" value="AldOxase/xan_DH_MoCoBD2"/>
</dbReference>
<dbReference type="InterPro" id="IPR008274">
    <property type="entry name" value="AldOxase/xan_DH_MoCoBD1"/>
</dbReference>
<reference evidence="2" key="1">
    <citation type="submission" date="2016-10" db="EMBL/GenBank/DDBJ databases">
        <title>Sequence of Gallionella enrichment culture.</title>
        <authorList>
            <person name="Poehlein A."/>
            <person name="Muehling M."/>
            <person name="Daniel R."/>
        </authorList>
    </citation>
    <scope>NUCLEOTIDE SEQUENCE</scope>
</reference>
<dbReference type="InterPro" id="IPR037165">
    <property type="entry name" value="AldOxase/xan_DH_Mopterin-bd_sf"/>
</dbReference>
<dbReference type="PANTHER" id="PTHR47495:SF1">
    <property type="entry name" value="BLL3820 PROTEIN"/>
    <property type="match status" value="1"/>
</dbReference>
<dbReference type="InterPro" id="IPR000674">
    <property type="entry name" value="Ald_Oxase/Xan_DH_a/b"/>
</dbReference>
<sequence length="709" mass="75652">MTAAALSLPGNLEKNRRFDRWLRFSADGRLQVFSGKVELGQGILTALAQIVAEELDLPFENIDMIAANTAASPNEAVTSGSLSIQDSGAALRQACAQVRTLYLAAAAARLGVAADELRIDSGRISCPDGRHTSYRDLAGDPALEHLLEREAGVPVTEKATADYRVVGTAAARLDLPDKAFGVPRFIHDLELSGMLHGRMLRPPSASARLVALDESPVLALPGIVTVVRDGSLLGVIAERGAQAERALSELARLAVWDQASDLPDESSLTHWLKSQPADTSVVAAKGSTDAANVARTLKAAYAKPYLAHASIAPSCALARFDGDRLSVWSHSQGIYNLRRDLALSLAISEQDIVVQHVEGAGCYGHNGADDVAFDAARLSRAVPGRPVRVQWSRADELSWAPFGPAMAVELEADLNAANELIGWRHTVWSNGHGTRPGRSSSPALLGAWHLAQPFERPAAVNAPFAAGGGAERNAVPPYDFPAWHVVNHRVLAMPLRVSALRALGAFINVFACESFIDELAQATGTDPVEFRLRHLMDPRGRAVIERALERSAWRGWAAGEGRGHGIGYARYKGSGAYCAVVAEVEAEAEIRVRRLFIAVDVGIAINPDGVANQIEGGAIQAASWALKEAVRFDRERVTSDAWEHYPILRFSEIPAVEVDILRSGQPPVGAGEASLGPTAAAIANAVHDALGVRVRELPITAERILSAGD</sequence>
<dbReference type="EMBL" id="MLJW01000153">
    <property type="protein sequence ID" value="OIQ96161.1"/>
    <property type="molecule type" value="Genomic_DNA"/>
</dbReference>
<comment type="caution">
    <text evidence="2">The sequence shown here is derived from an EMBL/GenBank/DDBJ whole genome shotgun (WGS) entry which is preliminary data.</text>
</comment>
<dbReference type="InterPro" id="IPR052516">
    <property type="entry name" value="N-heterocyclic_Hydroxylase"/>
</dbReference>
<dbReference type="Pfam" id="PF02738">
    <property type="entry name" value="MoCoBD_1"/>
    <property type="match status" value="2"/>
</dbReference>
<evidence type="ECO:0000259" key="1">
    <source>
        <dbReference type="SMART" id="SM01008"/>
    </source>
</evidence>
<organism evidence="2">
    <name type="scientific">mine drainage metagenome</name>
    <dbReference type="NCBI Taxonomy" id="410659"/>
    <lineage>
        <taxon>unclassified sequences</taxon>
        <taxon>metagenomes</taxon>
        <taxon>ecological metagenomes</taxon>
    </lineage>
</organism>
<dbReference type="PIRSF" id="PIRSF036389">
    <property type="entry name" value="IOR_B"/>
    <property type="match status" value="1"/>
</dbReference>
<dbReference type="InterPro" id="IPR012368">
    <property type="entry name" value="OxRdtase_Mopterin-bd_su_IorB"/>
</dbReference>
<dbReference type="Pfam" id="PF20256">
    <property type="entry name" value="MoCoBD_2"/>
    <property type="match status" value="2"/>
</dbReference>